<accession>A0A177TRC1</accession>
<reference evidence="2" key="1">
    <citation type="submission" date="2016-04" db="EMBL/GenBank/DDBJ databases">
        <authorList>
            <person name="Nguyen H.D."/>
            <person name="Samba Siva P."/>
            <person name="Cullis J."/>
            <person name="Levesque C.A."/>
            <person name="Hambleton S."/>
        </authorList>
    </citation>
    <scope>NUCLEOTIDE SEQUENCE</scope>
    <source>
        <strain evidence="2">DAOMC 236416</strain>
    </source>
</reference>
<evidence type="ECO:0000313" key="3">
    <source>
        <dbReference type="Proteomes" id="UP000077521"/>
    </source>
</evidence>
<sequence length="207" mass="22144">MCNYTSVTVLCAICEVNVVDRRVEQQACVAVRAGRFCPEEATRLSGTIGFRQEVGLRLCESCTEDIIARRGDEGRVSAAAADAAETARAAHTYPSLSDGASLGDGRRRAGRGSLGDQELTLNSQWRWDDRFSRPESSSPTVSSPSTPSTPADESSQGSSESGSQPSRPESRATSDTNNSSQSSDLANSSQFVGGDRNLSLHSARYWD</sequence>
<feature type="compositionally biased region" description="Low complexity" evidence="1">
    <location>
        <begin position="134"/>
        <end position="189"/>
    </location>
</feature>
<keyword evidence="3" id="KW-1185">Reference proteome</keyword>
<gene>
    <name evidence="2" type="ORF">A4X13_0g4046</name>
</gene>
<name>A0A177TRC1_9BASI</name>
<protein>
    <submittedName>
        <fullName evidence="2">Uncharacterized protein</fullName>
    </submittedName>
</protein>
<evidence type="ECO:0000256" key="1">
    <source>
        <dbReference type="SAM" id="MobiDB-lite"/>
    </source>
</evidence>
<reference evidence="2" key="2">
    <citation type="journal article" date="2019" name="IMA Fungus">
        <title>Genome sequencing and comparison of five Tilletia species to identify candidate genes for the detection of regulated species infecting wheat.</title>
        <authorList>
            <person name="Nguyen H.D.T."/>
            <person name="Sultana T."/>
            <person name="Kesanakurti P."/>
            <person name="Hambleton S."/>
        </authorList>
    </citation>
    <scope>NUCLEOTIDE SEQUENCE</scope>
    <source>
        <strain evidence="2">DAOMC 236416</strain>
    </source>
</reference>
<proteinExistence type="predicted"/>
<dbReference type="AlphaFoldDB" id="A0A177TRC1"/>
<feature type="region of interest" description="Disordered" evidence="1">
    <location>
        <begin position="86"/>
        <end position="207"/>
    </location>
</feature>
<dbReference type="EMBL" id="LWDF02000252">
    <property type="protein sequence ID" value="KAE8251328.1"/>
    <property type="molecule type" value="Genomic_DNA"/>
</dbReference>
<dbReference type="Proteomes" id="UP000077521">
    <property type="component" value="Unassembled WGS sequence"/>
</dbReference>
<comment type="caution">
    <text evidence="2">The sequence shown here is derived from an EMBL/GenBank/DDBJ whole genome shotgun (WGS) entry which is preliminary data.</text>
</comment>
<evidence type="ECO:0000313" key="2">
    <source>
        <dbReference type="EMBL" id="KAE8251328.1"/>
    </source>
</evidence>
<organism evidence="2 3">
    <name type="scientific">Tilletia indica</name>
    <dbReference type="NCBI Taxonomy" id="43049"/>
    <lineage>
        <taxon>Eukaryota</taxon>
        <taxon>Fungi</taxon>
        <taxon>Dikarya</taxon>
        <taxon>Basidiomycota</taxon>
        <taxon>Ustilaginomycotina</taxon>
        <taxon>Exobasidiomycetes</taxon>
        <taxon>Tilletiales</taxon>
        <taxon>Tilletiaceae</taxon>
        <taxon>Tilletia</taxon>
    </lineage>
</organism>